<reference evidence="1 2" key="1">
    <citation type="journal article" date="2014" name="Genome Announc.">
        <title>Genome Sequence of Yersinia similis Y228T, a Member of the Yersinia pseudotuberculosis Complex.</title>
        <authorList>
            <person name="Sprague L.D."/>
            <person name="Neubauer H."/>
        </authorList>
    </citation>
    <scope>NUCLEOTIDE SEQUENCE [LARGE SCALE GENOMIC DNA]</scope>
    <source>
        <strain evidence="1 2">228</strain>
    </source>
</reference>
<dbReference type="InterPro" id="IPR010260">
    <property type="entry name" value="AlpA"/>
</dbReference>
<protein>
    <submittedName>
        <fullName evidence="1">Transcriptional regulator</fullName>
    </submittedName>
</protein>
<dbReference type="InterPro" id="IPR052931">
    <property type="entry name" value="Prophage_regulatory_activator"/>
</dbReference>
<dbReference type="GeneID" id="96666409"/>
<dbReference type="RefSeq" id="WP_025383765.1">
    <property type="nucleotide sequence ID" value="NZ_CGBP01000011.1"/>
</dbReference>
<evidence type="ECO:0000313" key="1">
    <source>
        <dbReference type="EMBL" id="AHK21119.1"/>
    </source>
</evidence>
<dbReference type="PANTHER" id="PTHR36154:SF1">
    <property type="entry name" value="DNA-BINDING TRANSCRIPTIONAL ACTIVATOR ALPA"/>
    <property type="match status" value="1"/>
</dbReference>
<dbReference type="Pfam" id="PF05930">
    <property type="entry name" value="Phage_AlpA"/>
    <property type="match status" value="1"/>
</dbReference>
<proteinExistence type="predicted"/>
<sequence length="61" mass="7392">MEERKLIKIQEVIKRCAISRSTLYRLLSDKRFPVPVLLSKRAIAFYEHEIDTWISERTRTR</sequence>
<keyword evidence="2" id="KW-1185">Reference proteome</keyword>
<dbReference type="Gene3D" id="1.10.238.160">
    <property type="match status" value="1"/>
</dbReference>
<evidence type="ECO:0000313" key="2">
    <source>
        <dbReference type="Proteomes" id="UP000019439"/>
    </source>
</evidence>
<dbReference type="Proteomes" id="UP000019439">
    <property type="component" value="Chromosome"/>
</dbReference>
<gene>
    <name evidence="1" type="ORF">BF17_18985</name>
</gene>
<dbReference type="EMBL" id="CP007230">
    <property type="protein sequence ID" value="AHK21119.1"/>
    <property type="molecule type" value="Genomic_DNA"/>
</dbReference>
<organism evidence="1 2">
    <name type="scientific">Yersinia similis</name>
    <dbReference type="NCBI Taxonomy" id="367190"/>
    <lineage>
        <taxon>Bacteria</taxon>
        <taxon>Pseudomonadati</taxon>
        <taxon>Pseudomonadota</taxon>
        <taxon>Gammaproteobacteria</taxon>
        <taxon>Enterobacterales</taxon>
        <taxon>Yersiniaceae</taxon>
        <taxon>Yersinia</taxon>
    </lineage>
</organism>
<dbReference type="PANTHER" id="PTHR36154">
    <property type="entry name" value="DNA-BINDING TRANSCRIPTIONAL ACTIVATOR ALPA"/>
    <property type="match status" value="1"/>
</dbReference>
<name>A0ABN4CR83_9GAMM</name>
<accession>A0ABN4CR83</accession>